<dbReference type="Pfam" id="PF12864">
    <property type="entry name" value="DUF3822"/>
    <property type="match status" value="1"/>
</dbReference>
<organism evidence="1 2">
    <name type="scientific">Candidatus Rikenella faecigallinarum</name>
    <dbReference type="NCBI Taxonomy" id="2838745"/>
    <lineage>
        <taxon>Bacteria</taxon>
        <taxon>Pseudomonadati</taxon>
        <taxon>Bacteroidota</taxon>
        <taxon>Bacteroidia</taxon>
        <taxon>Bacteroidales</taxon>
        <taxon>Rikenellaceae</taxon>
        <taxon>Rikenella</taxon>
    </lineage>
</organism>
<sequence>MMQEVAQHYTRNRELSIQLELNGFSFVVFDIAPGMGGEAILRSVAYRDTDMAAILAREPMLTAPTPPLRRVFVGCATDNVLLIPQPLFEAERAEQYLKAANMFVPGMTTLSNNLLSGQAAAVWQVDAGMAAGILQLYPGALFYHPLLLELDATPANTIHAILDGEWVHLTICHTGLYAAETLRVETPEEMLYYIQKLLKHDGFTTYRLILTGEGAERLSGFFGRYFAEVDARDIKFYNHQRVREICAL</sequence>
<dbReference type="AlphaFoldDB" id="A0A9D1TY74"/>
<evidence type="ECO:0000313" key="1">
    <source>
        <dbReference type="EMBL" id="HIW11086.1"/>
    </source>
</evidence>
<dbReference type="EMBL" id="DXHL01000030">
    <property type="protein sequence ID" value="HIW11086.1"/>
    <property type="molecule type" value="Genomic_DNA"/>
</dbReference>
<proteinExistence type="predicted"/>
<gene>
    <name evidence="1" type="ORF">H9888_06260</name>
</gene>
<protein>
    <submittedName>
        <fullName evidence="1">DUF3822 family protein</fullName>
    </submittedName>
</protein>
<name>A0A9D1TY74_9BACT</name>
<comment type="caution">
    <text evidence="1">The sequence shown here is derived from an EMBL/GenBank/DDBJ whole genome shotgun (WGS) entry which is preliminary data.</text>
</comment>
<reference evidence="1" key="2">
    <citation type="submission" date="2021-04" db="EMBL/GenBank/DDBJ databases">
        <authorList>
            <person name="Gilroy R."/>
        </authorList>
    </citation>
    <scope>NUCLEOTIDE SEQUENCE</scope>
    <source>
        <strain evidence="1">ChiBcec15-1070</strain>
    </source>
</reference>
<dbReference type="CDD" id="cd24013">
    <property type="entry name" value="ASKHA_ATPase_BT3980-like"/>
    <property type="match status" value="1"/>
</dbReference>
<dbReference type="InterPro" id="IPR024213">
    <property type="entry name" value="DUF3822"/>
</dbReference>
<dbReference type="Gene3D" id="3.30.420.250">
    <property type="match status" value="1"/>
</dbReference>
<evidence type="ECO:0000313" key="2">
    <source>
        <dbReference type="Proteomes" id="UP000823926"/>
    </source>
</evidence>
<accession>A0A9D1TY74</accession>
<dbReference type="Proteomes" id="UP000823926">
    <property type="component" value="Unassembled WGS sequence"/>
</dbReference>
<reference evidence="1" key="1">
    <citation type="journal article" date="2021" name="PeerJ">
        <title>Extensive microbial diversity within the chicken gut microbiome revealed by metagenomics and culture.</title>
        <authorList>
            <person name="Gilroy R."/>
            <person name="Ravi A."/>
            <person name="Getino M."/>
            <person name="Pursley I."/>
            <person name="Horton D.L."/>
            <person name="Alikhan N.F."/>
            <person name="Baker D."/>
            <person name="Gharbi K."/>
            <person name="Hall N."/>
            <person name="Watson M."/>
            <person name="Adriaenssens E.M."/>
            <person name="Foster-Nyarko E."/>
            <person name="Jarju S."/>
            <person name="Secka A."/>
            <person name="Antonio M."/>
            <person name="Oren A."/>
            <person name="Chaudhuri R.R."/>
            <person name="La Ragione R."/>
            <person name="Hildebrand F."/>
            <person name="Pallen M.J."/>
        </authorList>
    </citation>
    <scope>NUCLEOTIDE SEQUENCE</scope>
    <source>
        <strain evidence="1">ChiBcec15-1070</strain>
    </source>
</reference>